<dbReference type="InterPro" id="IPR017482">
    <property type="entry name" value="Lambda-type_endonuclease"/>
</dbReference>
<protein>
    <submittedName>
        <fullName evidence="2">YqaJ viral recombinase family protein</fullName>
    </submittedName>
</protein>
<dbReference type="InterPro" id="IPR051703">
    <property type="entry name" value="NF-kappa-B_Signaling_Reg"/>
</dbReference>
<dbReference type="CDD" id="cd22343">
    <property type="entry name" value="PDDEXK_lambda_exonuclease-like"/>
    <property type="match status" value="1"/>
</dbReference>
<organism evidence="2 3">
    <name type="scientific">'Fragaria x ananassa' phyllody phytoplasma</name>
    <dbReference type="NCBI Taxonomy" id="2358428"/>
    <lineage>
        <taxon>Bacteria</taxon>
        <taxon>Bacillati</taxon>
        <taxon>Mycoplasmatota</taxon>
        <taxon>Mollicutes</taxon>
        <taxon>Acholeplasmatales</taxon>
        <taxon>Acholeplasmataceae</taxon>
        <taxon>Candidatus Phytoplasma</taxon>
        <taxon>16SrXIII (Mexican periwinkle virescence group)</taxon>
    </lineage>
</organism>
<reference evidence="2" key="1">
    <citation type="submission" date="2021-04" db="EMBL/GenBank/DDBJ databases">
        <title>Draft genome sequence of StrPh-CL8, a phytoplasma strain causing strawberry phyllody in Chile.</title>
        <authorList>
            <person name="Cui W."/>
            <person name="Zamorano A."/>
            <person name="Fiore N."/>
        </authorList>
    </citation>
    <scope>NUCLEOTIDE SEQUENCE [LARGE SCALE GENOMIC DNA]</scope>
    <source>
        <strain evidence="2">StrPh-Cl</strain>
    </source>
</reference>
<dbReference type="PANTHER" id="PTHR46609:SF6">
    <property type="entry name" value="EXONUCLEASE, PHAGE-TYPE_RECB, C-TERMINAL DOMAIN-CONTAINING PROTEIN-RELATED"/>
    <property type="match status" value="1"/>
</dbReference>
<keyword evidence="3" id="KW-1185">Reference proteome</keyword>
<evidence type="ECO:0000313" key="2">
    <source>
        <dbReference type="EMBL" id="MBS2126215.1"/>
    </source>
</evidence>
<gene>
    <name evidence="2" type="ORF">J8J04_00575</name>
</gene>
<evidence type="ECO:0000313" key="3">
    <source>
        <dbReference type="Proteomes" id="UP000811481"/>
    </source>
</evidence>
<dbReference type="Proteomes" id="UP000811481">
    <property type="component" value="Unassembled WGS sequence"/>
</dbReference>
<comment type="caution">
    <text evidence="2">The sequence shown here is derived from an EMBL/GenBank/DDBJ whole genome shotgun (WGS) entry which is preliminary data.</text>
</comment>
<dbReference type="PANTHER" id="PTHR46609">
    <property type="entry name" value="EXONUCLEASE, PHAGE-TYPE/RECB, C-TERMINAL DOMAIN-CONTAINING PROTEIN"/>
    <property type="match status" value="1"/>
</dbReference>
<dbReference type="NCBIfam" id="TIGR03033">
    <property type="entry name" value="phage_rel_nuc"/>
    <property type="match status" value="1"/>
</dbReference>
<dbReference type="Pfam" id="PF09588">
    <property type="entry name" value="YqaJ"/>
    <property type="match status" value="1"/>
</dbReference>
<dbReference type="InterPro" id="IPR019080">
    <property type="entry name" value="YqaJ_viral_recombinase"/>
</dbReference>
<dbReference type="Gene3D" id="3.90.320.10">
    <property type="match status" value="1"/>
</dbReference>
<dbReference type="EMBL" id="JAGVRH010000001">
    <property type="protein sequence ID" value="MBS2126215.1"/>
    <property type="molecule type" value="Genomic_DNA"/>
</dbReference>
<accession>A0ABS5K4M4</accession>
<dbReference type="RefSeq" id="WP_212330860.1">
    <property type="nucleotide sequence ID" value="NZ_JAGVRH010000001.1"/>
</dbReference>
<name>A0ABS5K4M4_9MOLU</name>
<feature type="domain" description="YqaJ viral recombinase" evidence="1">
    <location>
        <begin position="10"/>
        <end position="138"/>
    </location>
</feature>
<evidence type="ECO:0000259" key="1">
    <source>
        <dbReference type="Pfam" id="PF09588"/>
    </source>
</evidence>
<dbReference type="SUPFAM" id="SSF52980">
    <property type="entry name" value="Restriction endonuclease-like"/>
    <property type="match status" value="1"/>
</dbReference>
<sequence>MELKQNTLAWHQHRKKYINASEVAAIMELNPFETKEQLLQRKLFDIKIQDNVAMQQGRILEPKARSFFNKSRNFNFKPKVFIKDFMSASLDGWDEKTQSLLEIKCPISLNTLTWRTFLKCNKIPIYYYAQVQAQIYCSSPFKAYFLLYQNDQNHKTKEVLENPQFIKEMIKECSIFFQLLQKNKMTKEQLKL</sequence>
<dbReference type="InterPro" id="IPR011604">
    <property type="entry name" value="PDDEXK-like_dom_sf"/>
</dbReference>
<proteinExistence type="predicted"/>
<dbReference type="InterPro" id="IPR011335">
    <property type="entry name" value="Restrct_endonuc-II-like"/>
</dbReference>